<organism evidence="2 3">
    <name type="scientific">Stenotrophomonas panacihumi</name>
    <dbReference type="NCBI Taxonomy" id="676599"/>
    <lineage>
        <taxon>Bacteria</taxon>
        <taxon>Pseudomonadati</taxon>
        <taxon>Pseudomonadota</taxon>
        <taxon>Gammaproteobacteria</taxon>
        <taxon>Lysobacterales</taxon>
        <taxon>Lysobacteraceae</taxon>
        <taxon>Stenotrophomonas</taxon>
    </lineage>
</organism>
<dbReference type="RefSeq" id="WP_057643428.1">
    <property type="nucleotide sequence ID" value="NZ_LLXU01000035.1"/>
</dbReference>
<dbReference type="AlphaFoldDB" id="A0A0R0AQF0"/>
<dbReference type="Proteomes" id="UP000051802">
    <property type="component" value="Unassembled WGS sequence"/>
</dbReference>
<gene>
    <name evidence="2" type="ORF">ARC20_03280</name>
</gene>
<dbReference type="EMBL" id="LLXU01000035">
    <property type="protein sequence ID" value="KRG47365.1"/>
    <property type="molecule type" value="Genomic_DNA"/>
</dbReference>
<name>A0A0R0AQF0_9GAMM</name>
<keyword evidence="1" id="KW-1133">Transmembrane helix</keyword>
<comment type="caution">
    <text evidence="2">The sequence shown here is derived from an EMBL/GenBank/DDBJ whole genome shotgun (WGS) entry which is preliminary data.</text>
</comment>
<evidence type="ECO:0000313" key="2">
    <source>
        <dbReference type="EMBL" id="KRG47365.1"/>
    </source>
</evidence>
<keyword evidence="3" id="KW-1185">Reference proteome</keyword>
<reference evidence="2 3" key="1">
    <citation type="submission" date="2015-10" db="EMBL/GenBank/DDBJ databases">
        <title>Genome sequencing and analysis of members of genus Stenotrophomonas.</title>
        <authorList>
            <person name="Patil P.P."/>
            <person name="Midha S."/>
            <person name="Patil P.B."/>
        </authorList>
    </citation>
    <scope>NUCLEOTIDE SEQUENCE [LARGE SCALE GENOMIC DNA]</scope>
    <source>
        <strain evidence="2 3">JCM 16536</strain>
    </source>
</reference>
<evidence type="ECO:0000256" key="1">
    <source>
        <dbReference type="SAM" id="Phobius"/>
    </source>
</evidence>
<sequence>MEYCFYLDWTGWKPEVWAAWTQAILSAAAIYAASRLATRQERLTMRRRADACVGLITHAQDVLLDVVARPTLGSSIARIESLSQQLREVPLESVPDFRLTIAVRQASSAMSALHADLSARKTSISYGISRNEMAAREDVKRAATELDAAYALAIEAANELQSPTIRQRLAHWRFKRKNEKAQAGTH</sequence>
<keyword evidence="1" id="KW-0472">Membrane</keyword>
<protein>
    <submittedName>
        <fullName evidence="2">Uncharacterized protein</fullName>
    </submittedName>
</protein>
<proteinExistence type="predicted"/>
<evidence type="ECO:0000313" key="3">
    <source>
        <dbReference type="Proteomes" id="UP000051802"/>
    </source>
</evidence>
<accession>A0A0R0AQF0</accession>
<keyword evidence="1" id="KW-0812">Transmembrane</keyword>
<feature type="transmembrane region" description="Helical" evidence="1">
    <location>
        <begin position="17"/>
        <end position="38"/>
    </location>
</feature>